<feature type="domain" description="TOTE conflict system primase" evidence="1">
    <location>
        <begin position="32"/>
        <end position="207"/>
    </location>
</feature>
<dbReference type="RefSeq" id="WP_181535423.1">
    <property type="nucleotide sequence ID" value="NZ_JACDUU010000001.1"/>
</dbReference>
<keyword evidence="3" id="KW-1185">Reference proteome</keyword>
<accession>A0A7V9YXD2</accession>
<comment type="caution">
    <text evidence="2">The sequence shown here is derived from an EMBL/GenBank/DDBJ whole genome shotgun (WGS) entry which is preliminary data.</text>
</comment>
<dbReference type="InterPro" id="IPR054347">
    <property type="entry name" value="TOTE_primase"/>
</dbReference>
<dbReference type="Proteomes" id="UP000580891">
    <property type="component" value="Unassembled WGS sequence"/>
</dbReference>
<protein>
    <recommendedName>
        <fullName evidence="1">TOTE conflict system primase domain-containing protein</fullName>
    </recommendedName>
</protein>
<name>A0A7V9YXD2_9BACL</name>
<gene>
    <name evidence="2" type="ORF">HNQ85_000240</name>
</gene>
<evidence type="ECO:0000313" key="2">
    <source>
        <dbReference type="EMBL" id="MBA2869982.1"/>
    </source>
</evidence>
<evidence type="ECO:0000313" key="3">
    <source>
        <dbReference type="Proteomes" id="UP000580891"/>
    </source>
</evidence>
<evidence type="ECO:0000259" key="1">
    <source>
        <dbReference type="Pfam" id="PF22548"/>
    </source>
</evidence>
<dbReference type="SUPFAM" id="SSF56747">
    <property type="entry name" value="Prim-pol domain"/>
    <property type="match status" value="1"/>
</dbReference>
<sequence>MQTAEIKQLNRIYDKFNELYIQTRSKYLIQFPNSRYVTINKKQSARTVALNDSMLKTHLAGELTYGIFNGGYFNKFITFDVDFSDGTMARWATLKLIDVLVSEFHIMRKDIHVSLSGRKGYHVDLFFDKPLPVANVQAFYNRVIAEVGELPGGQIEFRPTWTQGIKLPLGIHQRTGNRCWFVDNETLEPIESFDYLLDVEPMDASVITGVDFGLTDEQAQEFEAVATETDISVNILDESAALQKARRILEAGRLTESNTRHNTTFILACFFNSQGFEQEEAVEAIMEILLNTPREYFNKGSTPDYWLKEARRLVAYVYDKNITLGNADKPVKIYKSEILAVLQCGTFRQKQMLYAMLVTSKRYGPTFYLTTSTAMKMIGTNSRQTVQNAIKALVEKGFVEYRRKGEIDQARSRETGQVRHKPNKYRLLIDKPAEDEPAIEVTSNQNIVDVAYLLCDVKEIRQYVKRYEFESRWQR</sequence>
<proteinExistence type="predicted"/>
<reference evidence="2 3" key="1">
    <citation type="submission" date="2020-07" db="EMBL/GenBank/DDBJ databases">
        <title>Genomic Encyclopedia of Type Strains, Phase IV (KMG-IV): sequencing the most valuable type-strain genomes for metagenomic binning, comparative biology and taxonomic classification.</title>
        <authorList>
            <person name="Goeker M."/>
        </authorList>
    </citation>
    <scope>NUCLEOTIDE SEQUENCE [LARGE SCALE GENOMIC DNA]</scope>
    <source>
        <strain evidence="2 3">DSM 25220</strain>
    </source>
</reference>
<dbReference type="Pfam" id="PF22548">
    <property type="entry name" value="AEP-TOTE"/>
    <property type="match status" value="1"/>
</dbReference>
<dbReference type="EMBL" id="JACDUU010000001">
    <property type="protein sequence ID" value="MBA2869982.1"/>
    <property type="molecule type" value="Genomic_DNA"/>
</dbReference>
<dbReference type="AlphaFoldDB" id="A0A7V9YXD2"/>
<organism evidence="2 3">
    <name type="scientific">[Anoxybacillus] calidus</name>
    <dbReference type="NCBI Taxonomy" id="575178"/>
    <lineage>
        <taxon>Bacteria</taxon>
        <taxon>Bacillati</taxon>
        <taxon>Bacillota</taxon>
        <taxon>Bacilli</taxon>
        <taxon>Bacillales</taxon>
        <taxon>Anoxybacillaceae</taxon>
        <taxon>Paranoxybacillus</taxon>
    </lineage>
</organism>